<name>A0A9P5TKV5_GYMJU</name>
<proteinExistence type="predicted"/>
<dbReference type="AlphaFoldDB" id="A0A9P5TKV5"/>
<dbReference type="EMBL" id="JADNYJ010000062">
    <property type="protein sequence ID" value="KAF8895001.1"/>
    <property type="molecule type" value="Genomic_DNA"/>
</dbReference>
<keyword evidence="2" id="KW-1185">Reference proteome</keyword>
<evidence type="ECO:0000313" key="1">
    <source>
        <dbReference type="EMBL" id="KAF8895001.1"/>
    </source>
</evidence>
<organism evidence="1 2">
    <name type="scientific">Gymnopilus junonius</name>
    <name type="common">Spectacular rustgill mushroom</name>
    <name type="synonym">Gymnopilus spectabilis subsp. junonius</name>
    <dbReference type="NCBI Taxonomy" id="109634"/>
    <lineage>
        <taxon>Eukaryota</taxon>
        <taxon>Fungi</taxon>
        <taxon>Dikarya</taxon>
        <taxon>Basidiomycota</taxon>
        <taxon>Agaricomycotina</taxon>
        <taxon>Agaricomycetes</taxon>
        <taxon>Agaricomycetidae</taxon>
        <taxon>Agaricales</taxon>
        <taxon>Agaricineae</taxon>
        <taxon>Hymenogastraceae</taxon>
        <taxon>Gymnopilus</taxon>
    </lineage>
</organism>
<sequence length="154" mass="17388">MPSLHRIFTASVFPSAAFNFGPNVWTYKHRDAFNCPFGFCAIQALGRFDPKKGGQIILWEPKLIVEFPPASLILIPSATITHSNVPVTEGDECASFTQYCTGGLFCYMDAGFRKEHRLRAEDPVLYRKLQLLRPCMWKAGLGLLSQLEDFNQRS</sequence>
<gene>
    <name evidence="1" type="ORF">CPB84DRAFT_1816016</name>
</gene>
<reference evidence="1" key="1">
    <citation type="submission" date="2020-11" db="EMBL/GenBank/DDBJ databases">
        <authorList>
            <consortium name="DOE Joint Genome Institute"/>
            <person name="Ahrendt S."/>
            <person name="Riley R."/>
            <person name="Andreopoulos W."/>
            <person name="LaButti K."/>
            <person name="Pangilinan J."/>
            <person name="Ruiz-duenas F.J."/>
            <person name="Barrasa J.M."/>
            <person name="Sanchez-Garcia M."/>
            <person name="Camarero S."/>
            <person name="Miyauchi S."/>
            <person name="Serrano A."/>
            <person name="Linde D."/>
            <person name="Babiker R."/>
            <person name="Drula E."/>
            <person name="Ayuso-Fernandez I."/>
            <person name="Pacheco R."/>
            <person name="Padilla G."/>
            <person name="Ferreira P."/>
            <person name="Barriuso J."/>
            <person name="Kellner H."/>
            <person name="Castanera R."/>
            <person name="Alfaro M."/>
            <person name="Ramirez L."/>
            <person name="Pisabarro A.G."/>
            <person name="Kuo A."/>
            <person name="Tritt A."/>
            <person name="Lipzen A."/>
            <person name="He G."/>
            <person name="Yan M."/>
            <person name="Ng V."/>
            <person name="Cullen D."/>
            <person name="Martin F."/>
            <person name="Rosso M.-N."/>
            <person name="Henrissat B."/>
            <person name="Hibbett D."/>
            <person name="Martinez A.T."/>
            <person name="Grigoriev I.V."/>
        </authorList>
    </citation>
    <scope>NUCLEOTIDE SEQUENCE</scope>
    <source>
        <strain evidence="1">AH 44721</strain>
    </source>
</reference>
<dbReference type="Proteomes" id="UP000724874">
    <property type="component" value="Unassembled WGS sequence"/>
</dbReference>
<comment type="caution">
    <text evidence="1">The sequence shown here is derived from an EMBL/GenBank/DDBJ whole genome shotgun (WGS) entry which is preliminary data.</text>
</comment>
<dbReference type="OrthoDB" id="3253621at2759"/>
<protein>
    <submittedName>
        <fullName evidence="1">Uncharacterized protein</fullName>
    </submittedName>
</protein>
<accession>A0A9P5TKV5</accession>
<dbReference type="Gene3D" id="3.60.130.30">
    <property type="match status" value="1"/>
</dbReference>
<evidence type="ECO:0000313" key="2">
    <source>
        <dbReference type="Proteomes" id="UP000724874"/>
    </source>
</evidence>